<evidence type="ECO:0000256" key="7">
    <source>
        <dbReference type="SAM" id="MobiDB-lite"/>
    </source>
</evidence>
<comment type="caution">
    <text evidence="9">The sequence shown here is derived from an EMBL/GenBank/DDBJ whole genome shotgun (WGS) entry which is preliminary data.</text>
</comment>
<protein>
    <recommendedName>
        <fullName evidence="6">Reticulon-like protein</fullName>
    </recommendedName>
</protein>
<keyword evidence="5 6" id="KW-0472">Membrane</keyword>
<keyword evidence="4 6" id="KW-1133">Transmembrane helix</keyword>
<accession>A0AAD7QDN6</accession>
<evidence type="ECO:0000256" key="2">
    <source>
        <dbReference type="ARBA" id="ARBA00022692"/>
    </source>
</evidence>
<organism evidence="9 10">
    <name type="scientific">Quillaja saponaria</name>
    <name type="common">Soap bark tree</name>
    <dbReference type="NCBI Taxonomy" id="32244"/>
    <lineage>
        <taxon>Eukaryota</taxon>
        <taxon>Viridiplantae</taxon>
        <taxon>Streptophyta</taxon>
        <taxon>Embryophyta</taxon>
        <taxon>Tracheophyta</taxon>
        <taxon>Spermatophyta</taxon>
        <taxon>Magnoliopsida</taxon>
        <taxon>eudicotyledons</taxon>
        <taxon>Gunneridae</taxon>
        <taxon>Pentapetalae</taxon>
        <taxon>rosids</taxon>
        <taxon>fabids</taxon>
        <taxon>Fabales</taxon>
        <taxon>Quillajaceae</taxon>
        <taxon>Quillaja</taxon>
    </lineage>
</organism>
<evidence type="ECO:0000256" key="3">
    <source>
        <dbReference type="ARBA" id="ARBA00022824"/>
    </source>
</evidence>
<dbReference type="InterPro" id="IPR044647">
    <property type="entry name" value="RTNLB17/18/21"/>
</dbReference>
<keyword evidence="2 6" id="KW-0812">Transmembrane</keyword>
<proteinExistence type="predicted"/>
<feature type="region of interest" description="Disordered" evidence="7">
    <location>
        <begin position="30"/>
        <end position="172"/>
    </location>
</feature>
<evidence type="ECO:0000256" key="6">
    <source>
        <dbReference type="RuleBase" id="RU363132"/>
    </source>
</evidence>
<feature type="compositionally biased region" description="Basic and acidic residues" evidence="7">
    <location>
        <begin position="84"/>
        <end position="97"/>
    </location>
</feature>
<dbReference type="EMBL" id="JARAOO010000002">
    <property type="protein sequence ID" value="KAJ7979617.1"/>
    <property type="molecule type" value="Genomic_DNA"/>
</dbReference>
<feature type="region of interest" description="Disordered" evidence="7">
    <location>
        <begin position="588"/>
        <end position="614"/>
    </location>
</feature>
<gene>
    <name evidence="9" type="ORF">O6P43_002995</name>
</gene>
<evidence type="ECO:0000313" key="9">
    <source>
        <dbReference type="EMBL" id="KAJ7979617.1"/>
    </source>
</evidence>
<feature type="domain" description="Reticulon" evidence="8">
    <location>
        <begin position="374"/>
        <end position="528"/>
    </location>
</feature>
<dbReference type="AlphaFoldDB" id="A0AAD7QDN6"/>
<keyword evidence="10" id="KW-1185">Reference proteome</keyword>
<feature type="transmembrane region" description="Helical" evidence="6">
    <location>
        <begin position="387"/>
        <end position="403"/>
    </location>
</feature>
<dbReference type="GO" id="GO:0005789">
    <property type="term" value="C:endoplasmic reticulum membrane"/>
    <property type="evidence" value="ECO:0007669"/>
    <property type="project" value="UniProtKB-SubCell"/>
</dbReference>
<dbReference type="KEGG" id="qsa:O6P43_002995"/>
<evidence type="ECO:0000259" key="8">
    <source>
        <dbReference type="PROSITE" id="PS50845"/>
    </source>
</evidence>
<reference evidence="9" key="1">
    <citation type="journal article" date="2023" name="Science">
        <title>Elucidation of the pathway for biosynthesis of saponin adjuvants from the soapbark tree.</title>
        <authorList>
            <person name="Reed J."/>
            <person name="Orme A."/>
            <person name="El-Demerdash A."/>
            <person name="Owen C."/>
            <person name="Martin L.B.B."/>
            <person name="Misra R.C."/>
            <person name="Kikuchi S."/>
            <person name="Rejzek M."/>
            <person name="Martin A.C."/>
            <person name="Harkess A."/>
            <person name="Leebens-Mack J."/>
            <person name="Louveau T."/>
            <person name="Stephenson M.J."/>
            <person name="Osbourn A."/>
        </authorList>
    </citation>
    <scope>NUCLEOTIDE SEQUENCE</scope>
    <source>
        <strain evidence="9">S10</strain>
    </source>
</reference>
<feature type="transmembrane region" description="Helical" evidence="6">
    <location>
        <begin position="548"/>
        <end position="576"/>
    </location>
</feature>
<evidence type="ECO:0000256" key="5">
    <source>
        <dbReference type="ARBA" id="ARBA00023136"/>
    </source>
</evidence>
<feature type="compositionally biased region" description="Basic and acidic residues" evidence="7">
    <location>
        <begin position="66"/>
        <end position="75"/>
    </location>
</feature>
<feature type="transmembrane region" description="Helical" evidence="6">
    <location>
        <begin position="409"/>
        <end position="428"/>
    </location>
</feature>
<evidence type="ECO:0000256" key="1">
    <source>
        <dbReference type="ARBA" id="ARBA00004477"/>
    </source>
</evidence>
<dbReference type="InterPro" id="IPR003388">
    <property type="entry name" value="Reticulon"/>
</dbReference>
<dbReference type="PANTHER" id="PTHR46626">
    <property type="entry name" value="RETICULON-LIKE PROTEIN B17"/>
    <property type="match status" value="1"/>
</dbReference>
<keyword evidence="3 6" id="KW-0256">Endoplasmic reticulum</keyword>
<evidence type="ECO:0000313" key="10">
    <source>
        <dbReference type="Proteomes" id="UP001163823"/>
    </source>
</evidence>
<feature type="transmembrane region" description="Helical" evidence="6">
    <location>
        <begin position="506"/>
        <end position="527"/>
    </location>
</feature>
<dbReference type="Proteomes" id="UP001163823">
    <property type="component" value="Chromosome 2"/>
</dbReference>
<comment type="caution">
    <text evidence="6">Lacks conserved residue(s) required for the propagation of feature annotation.</text>
</comment>
<dbReference type="PROSITE" id="PS50845">
    <property type="entry name" value="RETICULON"/>
    <property type="match status" value="1"/>
</dbReference>
<comment type="subcellular location">
    <subcellularLocation>
        <location evidence="1 6">Endoplasmic reticulum membrane</location>
        <topology evidence="1 6">Multi-pass membrane protein</topology>
    </subcellularLocation>
</comment>
<dbReference type="PANTHER" id="PTHR46626:SF1">
    <property type="entry name" value="RETICULON-LIKE PROTEIN B21"/>
    <property type="match status" value="1"/>
</dbReference>
<dbReference type="Pfam" id="PF02453">
    <property type="entry name" value="Reticulon"/>
    <property type="match status" value="1"/>
</dbReference>
<name>A0AAD7QDN6_QUISA</name>
<evidence type="ECO:0000256" key="4">
    <source>
        <dbReference type="ARBA" id="ARBA00022989"/>
    </source>
</evidence>
<feature type="transmembrane region" description="Helical" evidence="6">
    <location>
        <begin position="483"/>
        <end position="500"/>
    </location>
</feature>
<sequence>MDMSRRAGTRSSVVAGSVWESRMNEVKGGIKVFNGEENSEEEGTMGTRMKRNQIGGGIASGKRKTWKSESFEGFDKNPFQIARVKSDPEKNSDDQCKELSVSADGIKKSPIQARKLKSEGSKEMGVSVDKFEKSPIPIRRQRSESVKGTSELGKEVIGSRENSMQLKKAKSDLIKTPDQNVKVVEGSFNGIEENPVQLRKAKSESSRVSIDSKKVIDESVGGIDKNPIEVGKTGSDKKCKEFGVCQEKIISSSTDNVDMVESSSKLVNQDDNTYGVVDDEADEADEEEEEIEIIEKTSFDIKEINIPEPEKIVNEVSRFHQINEKPVSVPLTAKQSPPVKRHSRIYQNFSKPNPIPEAAQYHSFPQTQNNLQSLVDLVMWRDVSRSAFVFGIGTFIIISSSYAKDINVSFISVISYLGLVYLAAIFLYRSLICRGFIDVDDTRYVVGEQEAIWVMKLILPYLNEFLSKLRALFSGDPATTMKLAVLLFVLARSGSSITIWKMAKFGFFGIFTVPKVFSLYSAQLSAYAKFWFRRFKDAWDTCSHKKAVTVAIFTLVWNLSSIVARIWAVFMMFVAVKYYQQNLVEDDDGGGSEEAWQAPTGGKRQGSGPGPTTVDVNKVKKGY</sequence>